<reference evidence="2" key="1">
    <citation type="journal article" date="2014" name="Proc. Natl. Acad. Sci. U.S.A.">
        <title>Extensive sampling of basidiomycete genomes demonstrates inadequacy of the white-rot/brown-rot paradigm for wood decay fungi.</title>
        <authorList>
            <person name="Riley R."/>
            <person name="Salamov A.A."/>
            <person name="Brown D.W."/>
            <person name="Nagy L.G."/>
            <person name="Floudas D."/>
            <person name="Held B.W."/>
            <person name="Levasseur A."/>
            <person name="Lombard V."/>
            <person name="Morin E."/>
            <person name="Otillar R."/>
            <person name="Lindquist E.A."/>
            <person name="Sun H."/>
            <person name="LaButti K.M."/>
            <person name="Schmutz J."/>
            <person name="Jabbour D."/>
            <person name="Luo H."/>
            <person name="Baker S.E."/>
            <person name="Pisabarro A.G."/>
            <person name="Walton J.D."/>
            <person name="Blanchette R.A."/>
            <person name="Henrissat B."/>
            <person name="Martin F."/>
            <person name="Cullen D."/>
            <person name="Hibbett D.S."/>
            <person name="Grigoriev I.V."/>
        </authorList>
    </citation>
    <scope>NUCLEOTIDE SEQUENCE [LARGE SCALE GENOMIC DNA]</scope>
    <source>
        <strain evidence="2">FD-172 SS1</strain>
    </source>
</reference>
<accession>A0A067MS75</accession>
<dbReference type="AlphaFoldDB" id="A0A067MS75"/>
<dbReference type="HOGENOM" id="CLU_2157976_0_0_1"/>
<organism evidence="1 2">
    <name type="scientific">Botryobasidium botryosum (strain FD-172 SS1)</name>
    <dbReference type="NCBI Taxonomy" id="930990"/>
    <lineage>
        <taxon>Eukaryota</taxon>
        <taxon>Fungi</taxon>
        <taxon>Dikarya</taxon>
        <taxon>Basidiomycota</taxon>
        <taxon>Agaricomycotina</taxon>
        <taxon>Agaricomycetes</taxon>
        <taxon>Cantharellales</taxon>
        <taxon>Botryobasidiaceae</taxon>
        <taxon>Botryobasidium</taxon>
    </lineage>
</organism>
<protein>
    <submittedName>
        <fullName evidence="1">Uncharacterized protein</fullName>
    </submittedName>
</protein>
<dbReference type="InParanoid" id="A0A067MS75"/>
<proteinExistence type="predicted"/>
<gene>
    <name evidence="1" type="ORF">BOTBODRAFT_511972</name>
</gene>
<dbReference type="EMBL" id="KL198021">
    <property type="protein sequence ID" value="KDQ18449.1"/>
    <property type="molecule type" value="Genomic_DNA"/>
</dbReference>
<sequence>MSDSQPFHRTALIRSLTTPKQTVSVLRGSLLEVTPVVSSSLPADPEKLWEIIEYDTGDMGPLYSFRPPETELYASIQGKAREPPNGIILTRVRFLWRTSPRDIRDYAGPLQ</sequence>
<evidence type="ECO:0000313" key="1">
    <source>
        <dbReference type="EMBL" id="KDQ18449.1"/>
    </source>
</evidence>
<evidence type="ECO:0000313" key="2">
    <source>
        <dbReference type="Proteomes" id="UP000027195"/>
    </source>
</evidence>
<name>A0A067MS75_BOTB1</name>
<dbReference type="Proteomes" id="UP000027195">
    <property type="component" value="Unassembled WGS sequence"/>
</dbReference>
<keyword evidence="2" id="KW-1185">Reference proteome</keyword>